<dbReference type="PANTHER" id="PTHR47219">
    <property type="entry name" value="RAB GTPASE-ACTIVATING PROTEIN 1-LIKE"/>
    <property type="match status" value="1"/>
</dbReference>
<reference evidence="5" key="2">
    <citation type="submission" date="2013-04" db="EMBL/GenBank/DDBJ databases">
        <title>Genomic mechanisms accounting for the adaptation to parasitism in nematode-trapping fungi.</title>
        <authorList>
            <person name="Ahren D.G."/>
        </authorList>
    </citation>
    <scope>NUCLEOTIDE SEQUENCE [LARGE SCALE GENOMIC DNA]</scope>
    <source>
        <strain evidence="5">CBS 200.50</strain>
    </source>
</reference>
<keyword evidence="1" id="KW-0175">Coiled coil</keyword>
<comment type="caution">
    <text evidence="4">The sequence shown here is derived from an EMBL/GenBank/DDBJ whole genome shotgun (WGS) entry which is preliminary data.</text>
</comment>
<dbReference type="AlphaFoldDB" id="S8C3F1"/>
<reference evidence="4 5" key="1">
    <citation type="journal article" date="2013" name="PLoS Genet.">
        <title>Genomic mechanisms accounting for the adaptation to parasitism in nematode-trapping fungi.</title>
        <authorList>
            <person name="Meerupati T."/>
            <person name="Andersson K.M."/>
            <person name="Friman E."/>
            <person name="Kumar D."/>
            <person name="Tunlid A."/>
            <person name="Ahren D."/>
        </authorList>
    </citation>
    <scope>NUCLEOTIDE SEQUENCE [LARGE SCALE GENOMIC DNA]</scope>
    <source>
        <strain evidence="4 5">CBS 200.50</strain>
    </source>
</reference>
<evidence type="ECO:0000256" key="2">
    <source>
        <dbReference type="SAM" id="MobiDB-lite"/>
    </source>
</evidence>
<dbReference type="EMBL" id="AQGS01000127">
    <property type="protein sequence ID" value="EPS42242.1"/>
    <property type="molecule type" value="Genomic_DNA"/>
</dbReference>
<feature type="region of interest" description="Disordered" evidence="2">
    <location>
        <begin position="60"/>
        <end position="83"/>
    </location>
</feature>
<evidence type="ECO:0000313" key="4">
    <source>
        <dbReference type="EMBL" id="EPS42242.1"/>
    </source>
</evidence>
<dbReference type="OMA" id="WSKAIGN"/>
<feature type="coiled-coil region" evidence="1">
    <location>
        <begin position="455"/>
        <end position="487"/>
    </location>
</feature>
<evidence type="ECO:0000313" key="5">
    <source>
        <dbReference type="Proteomes" id="UP000015100"/>
    </source>
</evidence>
<dbReference type="GO" id="GO:0031267">
    <property type="term" value="F:small GTPase binding"/>
    <property type="evidence" value="ECO:0007669"/>
    <property type="project" value="TreeGrafter"/>
</dbReference>
<name>S8C3F1_DACHA</name>
<protein>
    <recommendedName>
        <fullName evidence="3">Rab-GAP TBC domain-containing protein</fullName>
    </recommendedName>
</protein>
<dbReference type="InterPro" id="IPR035969">
    <property type="entry name" value="Rab-GAP_TBC_sf"/>
</dbReference>
<dbReference type="InterPro" id="IPR050302">
    <property type="entry name" value="Rab_GAP_TBC_domain"/>
</dbReference>
<sequence length="779" mass="87024">MQIHATRSASNPFSPFNLNSSYFHSRQPSLHHRQEAYVHSLPAIAALDNAILRKHVVHSHKSRSNMLAPNNTKHNTLSVSPKPRPLVEQDFEVIGLADDSDLGVAPGGVRPPPGAARRPNSNITLNPINTRLRPNGSPAPAVGRDLVSGKTRPALPVTQSSPAVVDNHLALPVRSSRRKKSPTRVRDPTSRHSSPGPPSPRSVSLNITKSSPTANGKGTGLPTLAPRHGPTTRRSSWQPGRKARSVEEIERECDDDDDDEVPDNTVFWNIPLSPRAGKSLPSAGSKSPSPDRLSDASDSRRNSELDNTEQPQKPVSQLASQSTVSLPSLSRSDSGESESRGRLKSRGKSWGDVMLELGNDAKELTEALERYADESIEAKEKELQKRVQASRTESTTPPRRESRMALPPKQVSENIMGVLPISKEKEAALSRTRPGWLPPKSKHEEEKHLKEYQEMMRLSLESDRKRAEKEKLEAENLEKQRDTVHKTWDNKIIPNWNKAILEQGTRELWWAGVSPKSRGTVWLRAIGNTLSITEDTYNIALERAKKLEVELNAKEDRHPQKDQFGDIRKDAETTFPELKLFQSGGPMHQSLIDVLMAYSVYRKDIGYCFGLHVLAANLLLNLSAPEAFQTLANLLNRQMPLAFFTQDEPQITNIYSAFLRAFQYKLPSLYQHLHIKLQLPPPLYLEAMFTTLFTLHVPIDIVSRLWDVYAFEGDAFLIRTAVAVLGILEGKLYGTKEEVINLLGWEGRGCADKSEWRLGKEDEFMTKVRSAGKVEADEP</sequence>
<dbReference type="PANTHER" id="PTHR47219:SF15">
    <property type="entry name" value="TBC1 DOMAIN FAMILY MEMBER 12 ISOFORM X1"/>
    <property type="match status" value="1"/>
</dbReference>
<evidence type="ECO:0000259" key="3">
    <source>
        <dbReference type="PROSITE" id="PS50086"/>
    </source>
</evidence>
<feature type="compositionally biased region" description="Polar residues" evidence="2">
    <location>
        <begin position="120"/>
        <end position="129"/>
    </location>
</feature>
<dbReference type="SMART" id="SM00164">
    <property type="entry name" value="TBC"/>
    <property type="match status" value="1"/>
</dbReference>
<dbReference type="PROSITE" id="PS50086">
    <property type="entry name" value="TBC_RABGAP"/>
    <property type="match status" value="1"/>
</dbReference>
<dbReference type="GO" id="GO:0005096">
    <property type="term" value="F:GTPase activator activity"/>
    <property type="evidence" value="ECO:0007669"/>
    <property type="project" value="TreeGrafter"/>
</dbReference>
<feature type="compositionally biased region" description="Polar residues" evidence="2">
    <location>
        <begin position="387"/>
        <end position="397"/>
    </location>
</feature>
<feature type="region of interest" description="Disordered" evidence="2">
    <location>
        <begin position="381"/>
        <end position="405"/>
    </location>
</feature>
<feature type="domain" description="Rab-GAP TBC" evidence="3">
    <location>
        <begin position="512"/>
        <end position="713"/>
    </location>
</feature>
<keyword evidence="5" id="KW-1185">Reference proteome</keyword>
<feature type="region of interest" description="Disordered" evidence="2">
    <location>
        <begin position="109"/>
        <end position="346"/>
    </location>
</feature>
<feature type="compositionally biased region" description="Polar residues" evidence="2">
    <location>
        <begin position="205"/>
        <end position="216"/>
    </location>
</feature>
<feature type="compositionally biased region" description="Polar residues" evidence="2">
    <location>
        <begin position="308"/>
        <end position="319"/>
    </location>
</feature>
<dbReference type="eggNOG" id="KOG2223">
    <property type="taxonomic scope" value="Eukaryota"/>
</dbReference>
<dbReference type="Gene3D" id="1.10.472.80">
    <property type="entry name" value="Ypt/Rab-GAP domain of gyp1p, domain 3"/>
    <property type="match status" value="1"/>
</dbReference>
<feature type="coiled-coil region" evidence="1">
    <location>
        <begin position="354"/>
        <end position="381"/>
    </location>
</feature>
<dbReference type="HOGENOM" id="CLU_009825_0_0_1"/>
<organism evidence="4 5">
    <name type="scientific">Dactylellina haptotyla (strain CBS 200.50)</name>
    <name type="common">Nematode-trapping fungus</name>
    <name type="synonym">Monacrosporium haptotylum</name>
    <dbReference type="NCBI Taxonomy" id="1284197"/>
    <lineage>
        <taxon>Eukaryota</taxon>
        <taxon>Fungi</taxon>
        <taxon>Dikarya</taxon>
        <taxon>Ascomycota</taxon>
        <taxon>Pezizomycotina</taxon>
        <taxon>Orbiliomycetes</taxon>
        <taxon>Orbiliales</taxon>
        <taxon>Orbiliaceae</taxon>
        <taxon>Dactylellina</taxon>
    </lineage>
</organism>
<dbReference type="Proteomes" id="UP000015100">
    <property type="component" value="Unassembled WGS sequence"/>
</dbReference>
<dbReference type="Gene3D" id="1.10.8.270">
    <property type="entry name" value="putative rabgap domain of human tbc1 domain family member 14 like domains"/>
    <property type="match status" value="1"/>
</dbReference>
<accession>S8C3F1</accession>
<feature type="compositionally biased region" description="Low complexity" evidence="2">
    <location>
        <begin position="320"/>
        <end position="332"/>
    </location>
</feature>
<proteinExistence type="predicted"/>
<dbReference type="Gene3D" id="1.10.10.750">
    <property type="entry name" value="Ypt/Rab-GAP domain of gyp1p, domain 1"/>
    <property type="match status" value="1"/>
</dbReference>
<dbReference type="OrthoDB" id="289721at2759"/>
<dbReference type="SUPFAM" id="SSF47923">
    <property type="entry name" value="Ypt/Rab-GAP domain of gyp1p"/>
    <property type="match status" value="2"/>
</dbReference>
<dbReference type="InterPro" id="IPR000195">
    <property type="entry name" value="Rab-GAP-TBC_dom"/>
</dbReference>
<feature type="compositionally biased region" description="Basic and acidic residues" evidence="2">
    <location>
        <begin position="292"/>
        <end position="304"/>
    </location>
</feature>
<gene>
    <name evidence="4" type="ORF">H072_3803</name>
</gene>
<feature type="compositionally biased region" description="Polar residues" evidence="2">
    <location>
        <begin position="64"/>
        <end position="79"/>
    </location>
</feature>
<dbReference type="Pfam" id="PF00566">
    <property type="entry name" value="RabGAP-TBC"/>
    <property type="match status" value="1"/>
</dbReference>
<dbReference type="STRING" id="1284197.S8C3F1"/>
<evidence type="ECO:0000256" key="1">
    <source>
        <dbReference type="SAM" id="Coils"/>
    </source>
</evidence>
<feature type="compositionally biased region" description="Acidic residues" evidence="2">
    <location>
        <begin position="249"/>
        <end position="262"/>
    </location>
</feature>